<dbReference type="Proteomes" id="UP000295696">
    <property type="component" value="Unassembled WGS sequence"/>
</dbReference>
<keyword evidence="1" id="KW-0560">Oxidoreductase</keyword>
<dbReference type="GO" id="GO:0050660">
    <property type="term" value="F:flavin adenine dinucleotide binding"/>
    <property type="evidence" value="ECO:0007669"/>
    <property type="project" value="InterPro"/>
</dbReference>
<evidence type="ECO:0000313" key="2">
    <source>
        <dbReference type="EMBL" id="TCS59038.1"/>
    </source>
</evidence>
<evidence type="ECO:0000256" key="1">
    <source>
        <dbReference type="ARBA" id="ARBA00023002"/>
    </source>
</evidence>
<dbReference type="Pfam" id="PF13738">
    <property type="entry name" value="Pyr_redox_3"/>
    <property type="match status" value="1"/>
</dbReference>
<sequence>MTESHPRAIVIGAGPAGLATAVCLQKAGMKTRILERADTVGPAWHAHYDRLHLHTSRGRSNLPYLAFPKDAGRYPSRTDVIDYLKRYVETFALDIGFGCLVNIVKRNDGAWCVEHANGVETADIVVIATGLNATPRLPDWPGQDRFPGDILHSSAYRNPEPYDGKRVLVVGFGNSGGEIALDLAQARIDVGLCVRGPINILPKEILGIPTTSMGLLRKLFPAHAADAMTAPVVRALIGRPEDYGLRQAEKGPLRQVVEDGKIPLIDIGALSEIKAGRISVHPGIVSFDKENIRFDDGTSETFDNVILSTGYGVDLRSMLPDSADVLDATGRPRISGGATAARGLYFCSYHPSPNGQLRQASAEAMLIAKDAAQLSSV</sequence>
<dbReference type="Gene3D" id="3.50.50.60">
    <property type="entry name" value="FAD/NAD(P)-binding domain"/>
    <property type="match status" value="1"/>
</dbReference>
<dbReference type="InterPro" id="IPR036188">
    <property type="entry name" value="FAD/NAD-bd_sf"/>
</dbReference>
<dbReference type="GO" id="GO:0050661">
    <property type="term" value="F:NADP binding"/>
    <property type="evidence" value="ECO:0007669"/>
    <property type="project" value="InterPro"/>
</dbReference>
<comment type="caution">
    <text evidence="2">The sequence shown here is derived from an EMBL/GenBank/DDBJ whole genome shotgun (WGS) entry which is preliminary data.</text>
</comment>
<dbReference type="InterPro" id="IPR050982">
    <property type="entry name" value="Auxin_biosynth/cation_transpt"/>
</dbReference>
<dbReference type="PANTHER" id="PTHR43539:SF78">
    <property type="entry name" value="FLAVIN-CONTAINING MONOOXYGENASE"/>
    <property type="match status" value="1"/>
</dbReference>
<dbReference type="InterPro" id="IPR000960">
    <property type="entry name" value="Flavin_mOase"/>
</dbReference>
<dbReference type="RefSeq" id="WP_132248359.1">
    <property type="nucleotide sequence ID" value="NZ_SLZU01000023.1"/>
</dbReference>
<dbReference type="OrthoDB" id="9808049at2"/>
<dbReference type="GO" id="GO:0004497">
    <property type="term" value="F:monooxygenase activity"/>
    <property type="evidence" value="ECO:0007669"/>
    <property type="project" value="TreeGrafter"/>
</dbReference>
<gene>
    <name evidence="2" type="ORF">EDD52_12368</name>
</gene>
<reference evidence="2 3" key="1">
    <citation type="submission" date="2019-03" db="EMBL/GenBank/DDBJ databases">
        <title>Genomic Encyclopedia of Type Strains, Phase IV (KMG-IV): sequencing the most valuable type-strain genomes for metagenomic binning, comparative biology and taxonomic classification.</title>
        <authorList>
            <person name="Goeker M."/>
        </authorList>
    </citation>
    <scope>NUCLEOTIDE SEQUENCE [LARGE SCALE GENOMIC DNA]</scope>
    <source>
        <strain evidence="2 3">DSM 104836</strain>
    </source>
</reference>
<protein>
    <submittedName>
        <fullName evidence="2">Cation diffusion facilitator CzcD-associated flavoprotein CzcO</fullName>
    </submittedName>
</protein>
<keyword evidence="3" id="KW-1185">Reference proteome</keyword>
<dbReference type="AlphaFoldDB" id="A0A4R3J2Y6"/>
<dbReference type="SUPFAM" id="SSF51905">
    <property type="entry name" value="FAD/NAD(P)-binding domain"/>
    <property type="match status" value="2"/>
</dbReference>
<proteinExistence type="predicted"/>
<dbReference type="GO" id="GO:0005829">
    <property type="term" value="C:cytosol"/>
    <property type="evidence" value="ECO:0007669"/>
    <property type="project" value="TreeGrafter"/>
</dbReference>
<dbReference type="PRINTS" id="PR00469">
    <property type="entry name" value="PNDRDTASEII"/>
</dbReference>
<accession>A0A4R3J2Y6</accession>
<name>A0A4R3J2Y6_9RHOB</name>
<dbReference type="PIRSF" id="PIRSF000332">
    <property type="entry name" value="FMO"/>
    <property type="match status" value="1"/>
</dbReference>
<dbReference type="EMBL" id="SLZU01000023">
    <property type="protein sequence ID" value="TCS59038.1"/>
    <property type="molecule type" value="Genomic_DNA"/>
</dbReference>
<dbReference type="PANTHER" id="PTHR43539">
    <property type="entry name" value="FLAVIN-BINDING MONOOXYGENASE-LIKE PROTEIN (AFU_ORTHOLOGUE AFUA_4G09220)"/>
    <property type="match status" value="1"/>
</dbReference>
<organism evidence="2 3">
    <name type="scientific">Primorskyibacter sedentarius</name>
    <dbReference type="NCBI Taxonomy" id="745311"/>
    <lineage>
        <taxon>Bacteria</taxon>
        <taxon>Pseudomonadati</taxon>
        <taxon>Pseudomonadota</taxon>
        <taxon>Alphaproteobacteria</taxon>
        <taxon>Rhodobacterales</taxon>
        <taxon>Roseobacteraceae</taxon>
        <taxon>Primorskyibacter</taxon>
    </lineage>
</organism>
<evidence type="ECO:0000313" key="3">
    <source>
        <dbReference type="Proteomes" id="UP000295696"/>
    </source>
</evidence>
<dbReference type="PRINTS" id="PR00368">
    <property type="entry name" value="FADPNR"/>
</dbReference>